<dbReference type="RefSeq" id="WP_148340456.1">
    <property type="nucleotide sequence ID" value="NZ_LR699120.1"/>
</dbReference>
<dbReference type="Gene3D" id="3.75.10.10">
    <property type="entry name" value="L-arginine/glycine Amidinotransferase, Chain A"/>
    <property type="match status" value="1"/>
</dbReference>
<sequence>MLNIMSESDLHCYLPPEWAPQSGVMITWPHAETIWAETLDDIDQVLASVAYHVTRQEKLVISCYDQNHVRHIQALLLNADARLDQVSMHISPCDDIWVRDHGPISVFHQRHHEPLLLDFLFNGWGNKYPHANDNEITRSIHAQHAFGGTLLQSINMVLEGGAIEVDGKGTLLTTSSCLLSKSRNAHLTKEAIEHNLRQLLGVERILWLDHGYLAGDDTDGHIDTLARFTDPHTICYIRCNDPNDEHYSALKKMEEQLRTFTDFQGNPYRLVPLPWPRPRYADYDGRRLPATYANFLIINGAVLVPTYDDPADEEALATLADCFPDRKIIGIHSLPVIQWYGSIHCMTMQLPLGVLS</sequence>
<reference evidence="2 3" key="1">
    <citation type="submission" date="2019-08" db="EMBL/GenBank/DDBJ databases">
        <authorList>
            <person name="Guy L."/>
        </authorList>
    </citation>
    <scope>NUCLEOTIDE SEQUENCE [LARGE SCALE GENOMIC DNA]</scope>
    <source>
        <strain evidence="2 3">SGT-108</strain>
    </source>
</reference>
<evidence type="ECO:0000313" key="2">
    <source>
        <dbReference type="EMBL" id="VVC77054.1"/>
    </source>
</evidence>
<dbReference type="EMBL" id="LR699120">
    <property type="protein sequence ID" value="VVC77054.1"/>
    <property type="molecule type" value="Genomic_DNA"/>
</dbReference>
<dbReference type="OrthoDB" id="9808013at2"/>
<proteinExistence type="predicted"/>
<dbReference type="GO" id="GO:0004668">
    <property type="term" value="F:protein-arginine deiminase activity"/>
    <property type="evidence" value="ECO:0007669"/>
    <property type="project" value="InterPro"/>
</dbReference>
<dbReference type="Pfam" id="PF04371">
    <property type="entry name" value="PAD_porph"/>
    <property type="match status" value="1"/>
</dbReference>
<evidence type="ECO:0000256" key="1">
    <source>
        <dbReference type="ARBA" id="ARBA00022801"/>
    </source>
</evidence>
<dbReference type="PANTHER" id="PTHR31377:SF0">
    <property type="entry name" value="AGMATINE DEIMINASE-RELATED"/>
    <property type="match status" value="1"/>
</dbReference>
<dbReference type="SUPFAM" id="SSF55909">
    <property type="entry name" value="Pentein"/>
    <property type="match status" value="1"/>
</dbReference>
<dbReference type="Proteomes" id="UP000324194">
    <property type="component" value="Chromosome 2"/>
</dbReference>
<dbReference type="GO" id="GO:0047632">
    <property type="term" value="F:agmatine deiminase activity"/>
    <property type="evidence" value="ECO:0007669"/>
    <property type="project" value="TreeGrafter"/>
</dbReference>
<name>A0A5E4PJB1_9COXI</name>
<protein>
    <submittedName>
        <fullName evidence="2">Agmatine deiminase</fullName>
    </submittedName>
</protein>
<accession>A0A5E4PJB1</accession>
<keyword evidence="3" id="KW-1185">Reference proteome</keyword>
<keyword evidence="1" id="KW-0378">Hydrolase</keyword>
<dbReference type="AlphaFoldDB" id="A0A5E4PJB1"/>
<organism evidence="2 3">
    <name type="scientific">Aquicella siphonis</name>
    <dbReference type="NCBI Taxonomy" id="254247"/>
    <lineage>
        <taxon>Bacteria</taxon>
        <taxon>Pseudomonadati</taxon>
        <taxon>Pseudomonadota</taxon>
        <taxon>Gammaproteobacteria</taxon>
        <taxon>Legionellales</taxon>
        <taxon>Coxiellaceae</taxon>
        <taxon>Aquicella</taxon>
    </lineage>
</organism>
<dbReference type="InterPro" id="IPR007466">
    <property type="entry name" value="Peptidyl-Arg-deiminase_porph"/>
</dbReference>
<evidence type="ECO:0000313" key="3">
    <source>
        <dbReference type="Proteomes" id="UP000324194"/>
    </source>
</evidence>
<gene>
    <name evidence="2" type="primary">aguA</name>
    <name evidence="2" type="ORF">AQUSIP_23810</name>
</gene>
<dbReference type="PANTHER" id="PTHR31377">
    <property type="entry name" value="AGMATINE DEIMINASE-RELATED"/>
    <property type="match status" value="1"/>
</dbReference>
<dbReference type="GO" id="GO:0009446">
    <property type="term" value="P:putrescine biosynthetic process"/>
    <property type="evidence" value="ECO:0007669"/>
    <property type="project" value="InterPro"/>
</dbReference>
<dbReference type="KEGG" id="asip:AQUSIP_23810"/>